<sequence length="32" mass="3785">MSDQPVFKLHRPSSYLINFFGIMQTWVLCLVL</sequence>
<reference evidence="1" key="1">
    <citation type="submission" date="2014-09" db="EMBL/GenBank/DDBJ databases">
        <authorList>
            <person name="Magalhaes I.L.F."/>
            <person name="Oliveira U."/>
            <person name="Santos F.R."/>
            <person name="Vidigal T.H.D.A."/>
            <person name="Brescovit A.D."/>
            <person name="Santos A.J."/>
        </authorList>
    </citation>
    <scope>NUCLEOTIDE SEQUENCE</scope>
    <source>
        <tissue evidence="1">Shoot tissue taken approximately 20 cm above the soil surface</tissue>
    </source>
</reference>
<dbReference type="AlphaFoldDB" id="A0A0A9C492"/>
<organism evidence="1">
    <name type="scientific">Arundo donax</name>
    <name type="common">Giant reed</name>
    <name type="synonym">Donax arundinaceus</name>
    <dbReference type="NCBI Taxonomy" id="35708"/>
    <lineage>
        <taxon>Eukaryota</taxon>
        <taxon>Viridiplantae</taxon>
        <taxon>Streptophyta</taxon>
        <taxon>Embryophyta</taxon>
        <taxon>Tracheophyta</taxon>
        <taxon>Spermatophyta</taxon>
        <taxon>Magnoliopsida</taxon>
        <taxon>Liliopsida</taxon>
        <taxon>Poales</taxon>
        <taxon>Poaceae</taxon>
        <taxon>PACMAD clade</taxon>
        <taxon>Arundinoideae</taxon>
        <taxon>Arundineae</taxon>
        <taxon>Arundo</taxon>
    </lineage>
</organism>
<name>A0A0A9C492_ARUDO</name>
<proteinExistence type="predicted"/>
<evidence type="ECO:0000313" key="1">
    <source>
        <dbReference type="EMBL" id="JAD68190.1"/>
    </source>
</evidence>
<reference evidence="1" key="2">
    <citation type="journal article" date="2015" name="Data Brief">
        <title>Shoot transcriptome of the giant reed, Arundo donax.</title>
        <authorList>
            <person name="Barrero R.A."/>
            <person name="Guerrero F.D."/>
            <person name="Moolhuijzen P."/>
            <person name="Goolsby J.A."/>
            <person name="Tidwell J."/>
            <person name="Bellgard S.E."/>
            <person name="Bellgard M.I."/>
        </authorList>
    </citation>
    <scope>NUCLEOTIDE SEQUENCE</scope>
    <source>
        <tissue evidence="1">Shoot tissue taken approximately 20 cm above the soil surface</tissue>
    </source>
</reference>
<accession>A0A0A9C492</accession>
<dbReference type="EMBL" id="GBRH01229705">
    <property type="protein sequence ID" value="JAD68190.1"/>
    <property type="molecule type" value="Transcribed_RNA"/>
</dbReference>
<protein>
    <submittedName>
        <fullName evidence="1">Uncharacterized protein</fullName>
    </submittedName>
</protein>